<proteinExistence type="predicted"/>
<dbReference type="EMBL" id="MLAK01000607">
    <property type="protein sequence ID" value="OHT10561.1"/>
    <property type="molecule type" value="Genomic_DNA"/>
</dbReference>
<keyword evidence="3" id="KW-1185">Reference proteome</keyword>
<feature type="compositionally biased region" description="Low complexity" evidence="1">
    <location>
        <begin position="452"/>
        <end position="464"/>
    </location>
</feature>
<name>A0A1J4KGR4_9EUKA</name>
<dbReference type="Proteomes" id="UP000179807">
    <property type="component" value="Unassembled WGS sequence"/>
</dbReference>
<organism evidence="2 3">
    <name type="scientific">Tritrichomonas foetus</name>
    <dbReference type="NCBI Taxonomy" id="1144522"/>
    <lineage>
        <taxon>Eukaryota</taxon>
        <taxon>Metamonada</taxon>
        <taxon>Parabasalia</taxon>
        <taxon>Tritrichomonadida</taxon>
        <taxon>Tritrichomonadidae</taxon>
        <taxon>Tritrichomonas</taxon>
    </lineage>
</organism>
<dbReference type="GeneID" id="94835869"/>
<evidence type="ECO:0000313" key="3">
    <source>
        <dbReference type="Proteomes" id="UP000179807"/>
    </source>
</evidence>
<dbReference type="VEuPathDB" id="TrichDB:TRFO_20048"/>
<evidence type="ECO:0000313" key="2">
    <source>
        <dbReference type="EMBL" id="OHT10561.1"/>
    </source>
</evidence>
<accession>A0A1J4KGR4</accession>
<evidence type="ECO:0000256" key="1">
    <source>
        <dbReference type="SAM" id="MobiDB-lite"/>
    </source>
</evidence>
<dbReference type="AlphaFoldDB" id="A0A1J4KGR4"/>
<feature type="region of interest" description="Disordered" evidence="1">
    <location>
        <begin position="451"/>
        <end position="488"/>
    </location>
</feature>
<reference evidence="2" key="1">
    <citation type="submission" date="2016-10" db="EMBL/GenBank/DDBJ databases">
        <authorList>
            <person name="Benchimol M."/>
            <person name="Almeida L.G."/>
            <person name="Vasconcelos A.T."/>
            <person name="Perreira-Neves A."/>
            <person name="Rosa I.A."/>
            <person name="Tasca T."/>
            <person name="Bogo M.R."/>
            <person name="de Souza W."/>
        </authorList>
    </citation>
    <scope>NUCLEOTIDE SEQUENCE [LARGE SCALE GENOMIC DNA]</scope>
    <source>
        <strain evidence="2">K</strain>
    </source>
</reference>
<dbReference type="OrthoDB" id="10549471at2759"/>
<protein>
    <submittedName>
        <fullName evidence="2">Uncharacterized protein</fullName>
    </submittedName>
</protein>
<dbReference type="RefSeq" id="XP_068363697.1">
    <property type="nucleotide sequence ID" value="XM_068501165.1"/>
</dbReference>
<sequence>MTFFDDIISNNTIRNMKRLTDNFDTFNMGIKQMLNFQFLLFDCLNDLGAKYVSLKSDVNLFNSQLNNVDDVVQSYLTNNKITVTTRDGVPIDDAIIAINDKISNIYHRLDSYHDRTQKLEIVSDDSVRKSEFRILKQELDQNSHETSETSKGIQLLQKELDGQKTYLDEKWELMKGLFQTTKEDITKTIDEKMPIEGMVSYAKHNELSELITFISELPQEKRVRIPKIIPQVFLDSSTTMEEKLKKAYDLLMIERSRLDLEDSQLVQEFTQLKQLAKMHFQDPSIEAQYKDVMVADIATDSGYSDRSAERHLVFNRGYPHSGIATNFHGPDDCEAERETPFEILIDQLIASRKGGSGNMDIDTDELKENVLKDVQKHVEVQMTTLMKELGVNINQDDIHQLVNELRAVEEVKDDINGLKVKLQLKVDQSIIFQELEKYLKREEFFDMLEAQPTTSRTSRRPTSTLTKVRVKQNLPPATSRRQKPEVKSPAMLVPSRNSKLLGVNDKYLIGDDGKTYLKESSRVSDKSYKEPPITGTGSGRVSYYDRSKMTMEIDGVDAVIDFQPFVPVDGTKKHQSDESD</sequence>
<comment type="caution">
    <text evidence="2">The sequence shown here is derived from an EMBL/GenBank/DDBJ whole genome shotgun (WGS) entry which is preliminary data.</text>
</comment>
<gene>
    <name evidence="2" type="ORF">TRFO_20048</name>
</gene>